<evidence type="ECO:0000259" key="4">
    <source>
        <dbReference type="Pfam" id="PF14686"/>
    </source>
</evidence>
<feature type="domain" description="Rhamnogalacturonan lyase" evidence="3">
    <location>
        <begin position="427"/>
        <end position="589"/>
    </location>
</feature>
<dbReference type="InterPro" id="IPR011013">
    <property type="entry name" value="Gal_mutarotase_sf_dom"/>
</dbReference>
<dbReference type="Pfam" id="PF09284">
    <property type="entry name" value="RhgB_N"/>
    <property type="match status" value="1"/>
</dbReference>
<evidence type="ECO:0008006" key="7">
    <source>
        <dbReference type="Google" id="ProtNLM"/>
    </source>
</evidence>
<proteinExistence type="predicted"/>
<dbReference type="SUPFAM" id="SSF49785">
    <property type="entry name" value="Galactose-binding domain-like"/>
    <property type="match status" value="1"/>
</dbReference>
<dbReference type="eggNOG" id="COG4625">
    <property type="taxonomic scope" value="Bacteria"/>
</dbReference>
<dbReference type="OrthoDB" id="7169863at2"/>
<keyword evidence="1" id="KW-0732">Signal</keyword>
<dbReference type="CDD" id="cd10317">
    <property type="entry name" value="RGL4_C"/>
    <property type="match status" value="1"/>
</dbReference>
<feature type="signal peptide" evidence="1">
    <location>
        <begin position="1"/>
        <end position="31"/>
    </location>
</feature>
<dbReference type="InterPro" id="IPR029411">
    <property type="entry name" value="RG-lyase_III"/>
</dbReference>
<dbReference type="PANTHER" id="PTHR36574:SF1">
    <property type="entry name" value="RHAMNOGALACTURONATE LYASE-RELATED"/>
    <property type="match status" value="1"/>
</dbReference>
<dbReference type="SUPFAM" id="SSF74650">
    <property type="entry name" value="Galactose mutarotase-like"/>
    <property type="match status" value="1"/>
</dbReference>
<dbReference type="InterPro" id="IPR015364">
    <property type="entry name" value="RhgB_N"/>
</dbReference>
<dbReference type="InterPro" id="IPR016590">
    <property type="entry name" value="Rhamnogalacturonase_B"/>
</dbReference>
<evidence type="ECO:0000313" key="5">
    <source>
        <dbReference type="EMBL" id="ESK38689.1"/>
    </source>
</evidence>
<dbReference type="Gene3D" id="2.60.120.260">
    <property type="entry name" value="Galactose-binding domain-like"/>
    <property type="match status" value="1"/>
</dbReference>
<evidence type="ECO:0000256" key="1">
    <source>
        <dbReference type="SAM" id="SignalP"/>
    </source>
</evidence>
<dbReference type="GO" id="GO:0030246">
    <property type="term" value="F:carbohydrate binding"/>
    <property type="evidence" value="ECO:0007669"/>
    <property type="project" value="InterPro"/>
</dbReference>
<keyword evidence="6" id="KW-1185">Reference proteome</keyword>
<dbReference type="STRING" id="1392540.P256_01506"/>
<gene>
    <name evidence="5" type="ORF">P256_01506</name>
</gene>
<dbReference type="InterPro" id="IPR029413">
    <property type="entry name" value="RG-lyase_II"/>
</dbReference>
<feature type="domain" description="Rhamnogalacturonan lyase" evidence="4">
    <location>
        <begin position="358"/>
        <end position="412"/>
    </location>
</feature>
<dbReference type="PATRIC" id="fig|1392540.3.peg.1457"/>
<evidence type="ECO:0000259" key="2">
    <source>
        <dbReference type="Pfam" id="PF09284"/>
    </source>
</evidence>
<dbReference type="EMBL" id="AYER01000006">
    <property type="protein sequence ID" value="ESK38689.1"/>
    <property type="molecule type" value="Genomic_DNA"/>
</dbReference>
<accession>V2UTL6</accession>
<comment type="caution">
    <text evidence="5">The sequence shown here is derived from an EMBL/GenBank/DDBJ whole genome shotgun (WGS) entry which is preliminary data.</text>
</comment>
<dbReference type="Pfam" id="PF14683">
    <property type="entry name" value="CBM-like"/>
    <property type="match status" value="1"/>
</dbReference>
<evidence type="ECO:0000313" key="6">
    <source>
        <dbReference type="Proteomes" id="UP000023785"/>
    </source>
</evidence>
<feature type="domain" description="Rhamnogalacturonase B N-terminal" evidence="2">
    <location>
        <begin position="74"/>
        <end position="330"/>
    </location>
</feature>
<dbReference type="PANTHER" id="PTHR36574">
    <property type="entry name" value="RHAMNOGALACTURONATE LYASE-RELATED"/>
    <property type="match status" value="1"/>
</dbReference>
<dbReference type="GO" id="GO:0016837">
    <property type="term" value="F:carbon-oxygen lyase activity, acting on polysaccharides"/>
    <property type="evidence" value="ECO:0007669"/>
    <property type="project" value="InterPro"/>
</dbReference>
<sequence>MVFSPDLKLKKKGFHYILIATLALVHTQAFALQNAAEMCTSNASDGHDLAVSTPLSMQMFGEPEKIKQEAPFQLLETNDFYQINTGAGLVVEVQKHNRLGTHIGTGDISSMRYHGVEYQNSLKGSQINSGFNQLYASQNPATVTASYVDKNHIKVVVNAGKLKHYYLFRQGVPAIFMADTFSEEPIPNLVRFVVRVPHNKLPNGAQCSEITNNIKTVEAHDIFEMSDGEIHSKHYSNSRLKDWIYFGATGKNVGIWMIRDNNEGGSGGPFYRSLKMQGASDQELTYIVNYGEAQTEPFRMNTLNQYTLYFTNGAPPLGLDVSWLRRMGLDHYIAKDQRGELAFNTVDNIKDSRPLTLALNNATAQYWGDIDLQGHAIIKDIIAGNYIATLYKGELAVATQAVEVLPEKVTTLLPFKNENDPEKDSALWRIGYWDGKPTEFLNGGQLTWMHPSDFRMQNWHVTDFRIGQQSDREFPAYLWKSVNTPIALHFNLKQVPKNSQLRIGITNAWFGGRPAIVLNGWKGQLQPMSEQPKTRTATVGTYRGKNTMFIFNIPQDVLKLGENQLQLSVISGQQGQDFLSPGFSVDAIDIVYK</sequence>
<dbReference type="GO" id="GO:0045490">
    <property type="term" value="P:pectin catabolic process"/>
    <property type="evidence" value="ECO:0007669"/>
    <property type="project" value="TreeGrafter"/>
</dbReference>
<dbReference type="Gene3D" id="2.70.98.10">
    <property type="match status" value="1"/>
</dbReference>
<dbReference type="AlphaFoldDB" id="V2UTL6"/>
<dbReference type="InterPro" id="IPR014718">
    <property type="entry name" value="GH-type_carb-bd"/>
</dbReference>
<dbReference type="Proteomes" id="UP000023785">
    <property type="component" value="Unassembled WGS sequence"/>
</dbReference>
<dbReference type="HOGENOM" id="CLU_037882_1_1_6"/>
<name>V2UTL6_9GAMM</name>
<dbReference type="Pfam" id="PF14686">
    <property type="entry name" value="fn3_3"/>
    <property type="match status" value="1"/>
</dbReference>
<reference evidence="5 6" key="1">
    <citation type="submission" date="2013-10" db="EMBL/GenBank/DDBJ databases">
        <title>The Genome Sequence of Acinetobacter nectaris CIP 110549.</title>
        <authorList>
            <consortium name="The Broad Institute Genomics Platform"/>
            <consortium name="The Broad Institute Genome Sequencing Center for Infectious Disease"/>
            <person name="Cerqueira G."/>
            <person name="Feldgarden M."/>
            <person name="Courvalin P."/>
            <person name="Grillot-Courvalin C."/>
            <person name="Clermont D."/>
            <person name="Rocha E."/>
            <person name="Yoon E.-J."/>
            <person name="Nemec A."/>
            <person name="Young S.K."/>
            <person name="Zeng Q."/>
            <person name="Gargeya S."/>
            <person name="Fitzgerald M."/>
            <person name="Abouelleil A."/>
            <person name="Alvarado L."/>
            <person name="Berlin A.M."/>
            <person name="Chapman S.B."/>
            <person name="Gainer-Dewar J."/>
            <person name="Goldberg J."/>
            <person name="Gnerre S."/>
            <person name="Griggs A."/>
            <person name="Gujja S."/>
            <person name="Hansen M."/>
            <person name="Howarth C."/>
            <person name="Imamovic A."/>
            <person name="Ireland A."/>
            <person name="Larimer J."/>
            <person name="McCowan C."/>
            <person name="Murphy C."/>
            <person name="Pearson M."/>
            <person name="Poon T.W."/>
            <person name="Priest M."/>
            <person name="Roberts A."/>
            <person name="Saif S."/>
            <person name="Shea T."/>
            <person name="Sykes S."/>
            <person name="Wortman J."/>
            <person name="Nusbaum C."/>
            <person name="Birren B."/>
        </authorList>
    </citation>
    <scope>NUCLEOTIDE SEQUENCE [LARGE SCALE GENOMIC DNA]</scope>
    <source>
        <strain evidence="5 6">CIP 110549</strain>
    </source>
</reference>
<feature type="chain" id="PRO_5004710370" description="Rhamnogalacturonan endolyase" evidence="1">
    <location>
        <begin position="32"/>
        <end position="593"/>
    </location>
</feature>
<protein>
    <recommendedName>
        <fullName evidence="7">Rhamnogalacturonan endolyase</fullName>
    </recommendedName>
</protein>
<dbReference type="Gene3D" id="2.60.40.1120">
    <property type="entry name" value="Carboxypeptidase-like, regulatory domain"/>
    <property type="match status" value="1"/>
</dbReference>
<organism evidence="5 6">
    <name type="scientific">Acinetobacter nectaris CIP 110549</name>
    <dbReference type="NCBI Taxonomy" id="1392540"/>
    <lineage>
        <taxon>Bacteria</taxon>
        <taxon>Pseudomonadati</taxon>
        <taxon>Pseudomonadota</taxon>
        <taxon>Gammaproteobacteria</taxon>
        <taxon>Moraxellales</taxon>
        <taxon>Moraxellaceae</taxon>
        <taxon>Acinetobacter</taxon>
    </lineage>
</organism>
<dbReference type="InterPro" id="IPR008979">
    <property type="entry name" value="Galactose-bd-like_sf"/>
</dbReference>
<evidence type="ECO:0000259" key="3">
    <source>
        <dbReference type="Pfam" id="PF14683"/>
    </source>
</evidence>